<sequence length="273" mass="30907">MRQKRAKSYRKQMLVYNHTFKFREPYQVLVDDQLVTETFTSSFDLVKGLKRTLQAEVKPMITQCCMQALYETNNQGAIGAAKEFERRRCNHNPKEPKSALECLASVVDVNGKNKHRYVLATQDIEIRRRLRRVPGVPLVYMNRSVMVMEPLSSASEKVSREMEKQKLYKGLNDPKFAGIVHDEKDEQGAESQNKPKKRKGPKEPNPLSMKKKKTEDSKPVSTSSSASASASASSGKKASTSEADDSATQSKNRRRRKHKKSGEEPETSPDTIQ</sequence>
<name>A0A0A8L3G7_9SACH</name>
<organism evidence="10 11">
    <name type="scientific">Kluyveromyces dobzhanskii CBS 2104</name>
    <dbReference type="NCBI Taxonomy" id="1427455"/>
    <lineage>
        <taxon>Eukaryota</taxon>
        <taxon>Fungi</taxon>
        <taxon>Dikarya</taxon>
        <taxon>Ascomycota</taxon>
        <taxon>Saccharomycotina</taxon>
        <taxon>Saccharomycetes</taxon>
        <taxon>Saccharomycetales</taxon>
        <taxon>Saccharomycetaceae</taxon>
        <taxon>Kluyveromyces</taxon>
    </lineage>
</organism>
<dbReference type="AlphaFoldDB" id="A0A0A8L3G7"/>
<evidence type="ECO:0000256" key="6">
    <source>
        <dbReference type="ARBA" id="ARBA00038503"/>
    </source>
</evidence>
<gene>
    <name evidence="10" type="ORF">KLDO_g1738</name>
</gene>
<dbReference type="FunFam" id="3.40.50.1010:FF:000006">
    <property type="entry name" value="rRNA-processing protein UTP23 homolog"/>
    <property type="match status" value="1"/>
</dbReference>
<dbReference type="CDD" id="cd09865">
    <property type="entry name" value="PIN_ScUtp23p-like"/>
    <property type="match status" value="1"/>
</dbReference>
<evidence type="ECO:0000313" key="10">
    <source>
        <dbReference type="EMBL" id="CDO93441.1"/>
    </source>
</evidence>
<comment type="similarity">
    <text evidence="6">Belongs to the UTP23/FCF1 family. UTP23 subfamily.</text>
</comment>
<keyword evidence="4" id="KW-0539">Nucleus</keyword>
<comment type="subcellular location">
    <subcellularLocation>
        <location evidence="1">Nucleus</location>
        <location evidence="1">Nucleolus</location>
    </subcellularLocation>
</comment>
<evidence type="ECO:0000256" key="5">
    <source>
        <dbReference type="ARBA" id="ARBA00037300"/>
    </source>
</evidence>
<keyword evidence="11" id="KW-1185">Reference proteome</keyword>
<dbReference type="InterPro" id="IPR057776">
    <property type="entry name" value="UTP23_sensor"/>
</dbReference>
<dbReference type="GO" id="GO:0032040">
    <property type="term" value="C:small-subunit processome"/>
    <property type="evidence" value="ECO:0007669"/>
    <property type="project" value="InterPro"/>
</dbReference>
<evidence type="ECO:0000256" key="7">
    <source>
        <dbReference type="ARBA" id="ARBA00076388"/>
    </source>
</evidence>
<keyword evidence="2" id="KW-0690">Ribosome biogenesis</keyword>
<feature type="compositionally biased region" description="Low complexity" evidence="8">
    <location>
        <begin position="221"/>
        <end position="241"/>
    </location>
</feature>
<dbReference type="OrthoDB" id="25675at2759"/>
<comment type="function">
    <text evidence="5">Involved in rRNA-processing and ribosome biogenesis.</text>
</comment>
<comment type="caution">
    <text evidence="10">The sequence shown here is derived from an EMBL/GenBank/DDBJ whole genome shotgun (WGS) entry which is preliminary data.</text>
</comment>
<evidence type="ECO:0000256" key="4">
    <source>
        <dbReference type="ARBA" id="ARBA00023242"/>
    </source>
</evidence>
<accession>A0A0A8L3G7</accession>
<feature type="compositionally biased region" description="Basic residues" evidence="8">
    <location>
        <begin position="251"/>
        <end position="260"/>
    </location>
</feature>
<evidence type="ECO:0000256" key="8">
    <source>
        <dbReference type="SAM" id="MobiDB-lite"/>
    </source>
</evidence>
<proteinExistence type="inferred from homology"/>
<feature type="domain" description="UTP23 sensor motif region" evidence="9">
    <location>
        <begin position="195"/>
        <end position="213"/>
    </location>
</feature>
<dbReference type="PANTHER" id="PTHR12416">
    <property type="entry name" value="RRNA-PROCESSING PROTEIN UTP23 HOMOLOG"/>
    <property type="match status" value="1"/>
</dbReference>
<dbReference type="SUPFAM" id="SSF88723">
    <property type="entry name" value="PIN domain-like"/>
    <property type="match status" value="1"/>
</dbReference>
<dbReference type="Pfam" id="PF04900">
    <property type="entry name" value="Fcf1"/>
    <property type="match status" value="1"/>
</dbReference>
<evidence type="ECO:0000259" key="9">
    <source>
        <dbReference type="Pfam" id="PF24779"/>
    </source>
</evidence>
<dbReference type="Pfam" id="PF24779">
    <property type="entry name" value="UTP23_sensor"/>
    <property type="match status" value="1"/>
</dbReference>
<feature type="region of interest" description="Disordered" evidence="8">
    <location>
        <begin position="183"/>
        <end position="273"/>
    </location>
</feature>
<reference evidence="10 11" key="1">
    <citation type="submission" date="2014-03" db="EMBL/GenBank/DDBJ databases">
        <title>The genome of Kluyveromyces dobzhanskii.</title>
        <authorList>
            <person name="Nystedt B."/>
            <person name="Astrom S."/>
        </authorList>
    </citation>
    <scope>NUCLEOTIDE SEQUENCE [LARGE SCALE GENOMIC DNA]</scope>
    <source>
        <strain evidence="10 11">CBS 2104</strain>
    </source>
</reference>
<protein>
    <recommendedName>
        <fullName evidence="7">U three protein 23</fullName>
    </recommendedName>
</protein>
<dbReference type="InterPro" id="IPR029060">
    <property type="entry name" value="PIN-like_dom_sf"/>
</dbReference>
<evidence type="ECO:0000256" key="3">
    <source>
        <dbReference type="ARBA" id="ARBA00022552"/>
    </source>
</evidence>
<dbReference type="Proteomes" id="UP000031516">
    <property type="component" value="Unassembled WGS sequence"/>
</dbReference>
<dbReference type="Gene3D" id="3.40.50.1010">
    <property type="entry name" value="5'-nuclease"/>
    <property type="match status" value="1"/>
</dbReference>
<dbReference type="GO" id="GO:0006364">
    <property type="term" value="P:rRNA processing"/>
    <property type="evidence" value="ECO:0007669"/>
    <property type="project" value="UniProtKB-KW"/>
</dbReference>
<evidence type="ECO:0000256" key="1">
    <source>
        <dbReference type="ARBA" id="ARBA00004604"/>
    </source>
</evidence>
<dbReference type="InterPro" id="IPR006984">
    <property type="entry name" value="Fcf1/UTP23"/>
</dbReference>
<evidence type="ECO:0000256" key="2">
    <source>
        <dbReference type="ARBA" id="ARBA00022517"/>
    </source>
</evidence>
<keyword evidence="3" id="KW-0698">rRNA processing</keyword>
<dbReference type="EMBL" id="CCBQ010000025">
    <property type="protein sequence ID" value="CDO93441.1"/>
    <property type="molecule type" value="Genomic_DNA"/>
</dbReference>
<evidence type="ECO:0000313" key="11">
    <source>
        <dbReference type="Proteomes" id="UP000031516"/>
    </source>
</evidence>